<name>A0A3T0D5R6_9FIRM</name>
<dbReference type="InterPro" id="IPR027417">
    <property type="entry name" value="P-loop_NTPase"/>
</dbReference>
<proteinExistence type="inferred from homology"/>
<reference evidence="14 15" key="1">
    <citation type="submission" date="2018-12" db="EMBL/GenBank/DDBJ databases">
        <title>Genome sequence from the cellulolytic species, Caldicellulosiruptor changbaiensis.</title>
        <authorList>
            <person name="Blumer-Schuette S.E."/>
            <person name="Mendoza C."/>
        </authorList>
    </citation>
    <scope>NUCLEOTIDE SEQUENCE [LARGE SCALE GENOMIC DNA]</scope>
    <source>
        <strain evidence="14 15">CBS-Z</strain>
    </source>
</reference>
<evidence type="ECO:0000256" key="7">
    <source>
        <dbReference type="ARBA" id="ARBA00023235"/>
    </source>
</evidence>
<keyword evidence="3 11" id="KW-0378">Hydrolase</keyword>
<evidence type="ECO:0000256" key="6">
    <source>
        <dbReference type="ARBA" id="ARBA00023125"/>
    </source>
</evidence>
<evidence type="ECO:0000256" key="4">
    <source>
        <dbReference type="ARBA" id="ARBA00022806"/>
    </source>
</evidence>
<dbReference type="EMBL" id="CP034791">
    <property type="protein sequence ID" value="AZT90421.1"/>
    <property type="molecule type" value="Genomic_DNA"/>
</dbReference>
<evidence type="ECO:0000256" key="2">
    <source>
        <dbReference type="ARBA" id="ARBA00022741"/>
    </source>
</evidence>
<feature type="domain" description="UvrD-like helicase C-terminal" evidence="13">
    <location>
        <begin position="284"/>
        <end position="556"/>
    </location>
</feature>
<dbReference type="Gene3D" id="1.10.486.10">
    <property type="entry name" value="PCRA, domain 4"/>
    <property type="match status" value="1"/>
</dbReference>
<keyword evidence="6" id="KW-0238">DNA-binding</keyword>
<evidence type="ECO:0000256" key="3">
    <source>
        <dbReference type="ARBA" id="ARBA00022801"/>
    </source>
</evidence>
<dbReference type="Pfam" id="PF13361">
    <property type="entry name" value="UvrD_C"/>
    <property type="match status" value="1"/>
</dbReference>
<dbReference type="GO" id="GO:0005829">
    <property type="term" value="C:cytosol"/>
    <property type="evidence" value="ECO:0007669"/>
    <property type="project" value="TreeGrafter"/>
</dbReference>
<dbReference type="KEGG" id="ccha:ELD05_07050"/>
<evidence type="ECO:0000256" key="8">
    <source>
        <dbReference type="ARBA" id="ARBA00034617"/>
    </source>
</evidence>
<dbReference type="Proteomes" id="UP000282930">
    <property type="component" value="Chromosome"/>
</dbReference>
<dbReference type="PROSITE" id="PS51217">
    <property type="entry name" value="UVRD_HELICASE_CTER"/>
    <property type="match status" value="1"/>
</dbReference>
<keyword evidence="5 11" id="KW-0067">ATP-binding</keyword>
<comment type="similarity">
    <text evidence="1">Belongs to the helicase family. UvrD subfamily.</text>
</comment>
<dbReference type="GO" id="GO:0003677">
    <property type="term" value="F:DNA binding"/>
    <property type="evidence" value="ECO:0007669"/>
    <property type="project" value="UniProtKB-KW"/>
</dbReference>
<dbReference type="GO" id="GO:0000725">
    <property type="term" value="P:recombinational repair"/>
    <property type="evidence" value="ECO:0007669"/>
    <property type="project" value="TreeGrafter"/>
</dbReference>
<dbReference type="AlphaFoldDB" id="A0A3T0D5R6"/>
<keyword evidence="7" id="KW-0413">Isomerase</keyword>
<keyword evidence="15" id="KW-1185">Reference proteome</keyword>
<dbReference type="InterPro" id="IPR000212">
    <property type="entry name" value="DNA_helicase_UvrD/REP"/>
</dbReference>
<evidence type="ECO:0000256" key="1">
    <source>
        <dbReference type="ARBA" id="ARBA00009922"/>
    </source>
</evidence>
<dbReference type="GO" id="GO:0005524">
    <property type="term" value="F:ATP binding"/>
    <property type="evidence" value="ECO:0007669"/>
    <property type="project" value="UniProtKB-UniRule"/>
</dbReference>
<evidence type="ECO:0000256" key="9">
    <source>
        <dbReference type="ARBA" id="ARBA00034808"/>
    </source>
</evidence>
<comment type="catalytic activity">
    <reaction evidence="10">
        <text>ATP + H2O = ADP + phosphate + H(+)</text>
        <dbReference type="Rhea" id="RHEA:13065"/>
        <dbReference type="ChEBI" id="CHEBI:15377"/>
        <dbReference type="ChEBI" id="CHEBI:15378"/>
        <dbReference type="ChEBI" id="CHEBI:30616"/>
        <dbReference type="ChEBI" id="CHEBI:43474"/>
        <dbReference type="ChEBI" id="CHEBI:456216"/>
        <dbReference type="EC" id="5.6.2.4"/>
    </reaction>
</comment>
<keyword evidence="2 11" id="KW-0547">Nucleotide-binding</keyword>
<comment type="catalytic activity">
    <reaction evidence="8">
        <text>Couples ATP hydrolysis with the unwinding of duplex DNA by translocating in the 3'-5' direction.</text>
        <dbReference type="EC" id="5.6.2.4"/>
    </reaction>
</comment>
<dbReference type="PROSITE" id="PS51198">
    <property type="entry name" value="UVRD_HELICASE_ATP_BIND"/>
    <property type="match status" value="1"/>
</dbReference>
<dbReference type="GO" id="GO:0043138">
    <property type="term" value="F:3'-5' DNA helicase activity"/>
    <property type="evidence" value="ECO:0007669"/>
    <property type="project" value="UniProtKB-EC"/>
</dbReference>
<dbReference type="Gene3D" id="1.10.10.160">
    <property type="match status" value="1"/>
</dbReference>
<organism evidence="14 15">
    <name type="scientific">Caldicellulosiruptor changbaiensis</name>
    <dbReference type="NCBI Taxonomy" id="1222016"/>
    <lineage>
        <taxon>Bacteria</taxon>
        <taxon>Bacillati</taxon>
        <taxon>Bacillota</taxon>
        <taxon>Bacillota incertae sedis</taxon>
        <taxon>Caldicellulosiruptorales</taxon>
        <taxon>Caldicellulosiruptoraceae</taxon>
        <taxon>Caldicellulosiruptor</taxon>
    </lineage>
</organism>
<feature type="binding site" evidence="11">
    <location>
        <begin position="26"/>
        <end position="33"/>
    </location>
    <ligand>
        <name>ATP</name>
        <dbReference type="ChEBI" id="CHEBI:30616"/>
    </ligand>
</feature>
<dbReference type="PANTHER" id="PTHR11070">
    <property type="entry name" value="UVRD / RECB / PCRA DNA HELICASE FAMILY MEMBER"/>
    <property type="match status" value="1"/>
</dbReference>
<sequence>MEWLKELNKEQLEAVLSTEGPLLVLAGAGSGKTKVITYRIAYILNMGLAKPSNILAITFTNKAADEMKERIKKLVSVESFSEMWVSTFHSACAKILRMEAHNIGFSNNFVIFDMQDKNQLLKECFTKLNIDEERLELKFVSRLISNFKNMLIDPSDVYKEGNVDPRVVEVYRLYNKLLKEYNAFDFDDLLYYTIMLFKTNPDILEKYQHKFKYILVDEYQDTNHAQFYLIYLLSQKHRNICVVGDDDQSIYSFRGADVRNILEFENVFPDTKVIKLEKNYRSTKIILSAANEVIKNNKYRKSKSLWTDNNGGEKIYLYSAFDEIDEANFVSMSIKNLIQSGIKPSEIGILYRTNAQSLNFENSLSSHSIPYKVVGSLRFYERKEIKDIIAYLRLITNPDDNLSLFRVINVPKRGIGPSTVEKIKVLSDEYGISAYRLLKEKGNFEFDRRTYAKLYDFILLLERIRTEAESKSVVEVIELVLDKTKYMESLLSSKNEEDFQRAKNIEQLISAAAMFEEENEDKSLQNFLNSITLNFEEDDSQKEDKVMLMTVHAAKGLEFEVVFLTGLEEGLFPLMRSENEIELQNELEEERRLCYVAITRAKRLLVLTYANNRRVFGRFSSRQRSCFIDEIPTKYIQQIYTPLMIIKSSGTQISGNTESSTKKALAVGDIIQHKKFGIGKVLSVSEDMNEVLIDFEKFGQKRLLLSYANLIKIG</sequence>
<dbReference type="EC" id="5.6.2.4" evidence="9"/>
<evidence type="ECO:0000256" key="11">
    <source>
        <dbReference type="PROSITE-ProRule" id="PRU00560"/>
    </source>
</evidence>
<dbReference type="Pfam" id="PF21196">
    <property type="entry name" value="PcrA_UvrD_tudor"/>
    <property type="match status" value="1"/>
</dbReference>
<dbReference type="InterPro" id="IPR014016">
    <property type="entry name" value="UvrD-like_ATP-bd"/>
</dbReference>
<dbReference type="Pfam" id="PF00580">
    <property type="entry name" value="UvrD-helicase"/>
    <property type="match status" value="1"/>
</dbReference>
<dbReference type="RefSeq" id="WP_127351877.1">
    <property type="nucleotide sequence ID" value="NZ_CP034791.1"/>
</dbReference>
<dbReference type="GO" id="GO:0033202">
    <property type="term" value="C:DNA helicase complex"/>
    <property type="evidence" value="ECO:0007669"/>
    <property type="project" value="TreeGrafter"/>
</dbReference>
<protein>
    <recommendedName>
        <fullName evidence="9">DNA 3'-5' helicase</fullName>
        <ecNumber evidence="9">5.6.2.4</ecNumber>
    </recommendedName>
</protein>
<dbReference type="CDD" id="cd17932">
    <property type="entry name" value="DEXQc_UvrD"/>
    <property type="match status" value="1"/>
</dbReference>
<dbReference type="Gene3D" id="3.40.50.300">
    <property type="entry name" value="P-loop containing nucleotide triphosphate hydrolases"/>
    <property type="match status" value="2"/>
</dbReference>
<dbReference type="CDD" id="cd18807">
    <property type="entry name" value="SF1_C_UvrD"/>
    <property type="match status" value="1"/>
</dbReference>
<dbReference type="PANTHER" id="PTHR11070:SF2">
    <property type="entry name" value="ATP-DEPENDENT DNA HELICASE SRS2"/>
    <property type="match status" value="1"/>
</dbReference>
<evidence type="ECO:0000259" key="13">
    <source>
        <dbReference type="PROSITE" id="PS51217"/>
    </source>
</evidence>
<dbReference type="GO" id="GO:0016887">
    <property type="term" value="F:ATP hydrolysis activity"/>
    <property type="evidence" value="ECO:0007669"/>
    <property type="project" value="RHEA"/>
</dbReference>
<evidence type="ECO:0000256" key="10">
    <source>
        <dbReference type="ARBA" id="ARBA00048988"/>
    </source>
</evidence>
<gene>
    <name evidence="14" type="ORF">ELD05_07050</name>
</gene>
<evidence type="ECO:0000259" key="12">
    <source>
        <dbReference type="PROSITE" id="PS51198"/>
    </source>
</evidence>
<dbReference type="FunFam" id="1.10.486.10:FF:000003">
    <property type="entry name" value="ATP-dependent DNA helicase"/>
    <property type="match status" value="1"/>
</dbReference>
<evidence type="ECO:0000313" key="14">
    <source>
        <dbReference type="EMBL" id="AZT90421.1"/>
    </source>
</evidence>
<evidence type="ECO:0000256" key="5">
    <source>
        <dbReference type="ARBA" id="ARBA00022840"/>
    </source>
</evidence>
<dbReference type="InterPro" id="IPR013986">
    <property type="entry name" value="DExx_box_DNA_helicase_dom_sf"/>
</dbReference>
<dbReference type="InterPro" id="IPR014017">
    <property type="entry name" value="DNA_helicase_UvrD-like_C"/>
</dbReference>
<keyword evidence="4 11" id="KW-0347">Helicase</keyword>
<dbReference type="SUPFAM" id="SSF52540">
    <property type="entry name" value="P-loop containing nucleoside triphosphate hydrolases"/>
    <property type="match status" value="1"/>
</dbReference>
<feature type="domain" description="UvrD-like helicase ATP-binding" evidence="12">
    <location>
        <begin position="5"/>
        <end position="283"/>
    </location>
</feature>
<evidence type="ECO:0000313" key="15">
    <source>
        <dbReference type="Proteomes" id="UP000282930"/>
    </source>
</evidence>
<accession>A0A3T0D5R6</accession>